<dbReference type="InterPro" id="IPR013130">
    <property type="entry name" value="Fe3_Rdtase_TM_dom"/>
</dbReference>
<dbReference type="Pfam" id="PF01794">
    <property type="entry name" value="Ferric_reduct"/>
    <property type="match status" value="1"/>
</dbReference>
<dbReference type="PANTHER" id="PTHR32361">
    <property type="entry name" value="FERRIC/CUPRIC REDUCTASE TRANSMEMBRANE COMPONENT"/>
    <property type="match status" value="1"/>
</dbReference>
<evidence type="ECO:0000256" key="3">
    <source>
        <dbReference type="ARBA" id="ARBA00022448"/>
    </source>
</evidence>
<evidence type="ECO:0000256" key="9">
    <source>
        <dbReference type="ARBA" id="ARBA00023136"/>
    </source>
</evidence>
<dbReference type="PROSITE" id="PS51384">
    <property type="entry name" value="FAD_FR"/>
    <property type="match status" value="1"/>
</dbReference>
<dbReference type="EMBL" id="JAVFKD010000004">
    <property type="protein sequence ID" value="KAK5995390.1"/>
    <property type="molecule type" value="Genomic_DNA"/>
</dbReference>
<evidence type="ECO:0000313" key="16">
    <source>
        <dbReference type="Proteomes" id="UP001338125"/>
    </source>
</evidence>
<evidence type="ECO:0000256" key="7">
    <source>
        <dbReference type="ARBA" id="ARBA00023002"/>
    </source>
</evidence>
<dbReference type="InterPro" id="IPR013112">
    <property type="entry name" value="FAD-bd_8"/>
</dbReference>
<keyword evidence="16" id="KW-1185">Reference proteome</keyword>
<dbReference type="CDD" id="cd06186">
    <property type="entry name" value="NOX_Duox_like_FAD_NADP"/>
    <property type="match status" value="1"/>
</dbReference>
<reference evidence="15 16" key="1">
    <citation type="submission" date="2024-01" db="EMBL/GenBank/DDBJ databases">
        <title>Complete genome of Cladobotryum mycophilum ATHUM6906.</title>
        <authorList>
            <person name="Christinaki A.C."/>
            <person name="Myridakis A.I."/>
            <person name="Kouvelis V.N."/>
        </authorList>
    </citation>
    <scope>NUCLEOTIDE SEQUENCE [LARGE SCALE GENOMIC DNA]</scope>
    <source>
        <strain evidence="15 16">ATHUM6906</strain>
    </source>
</reference>
<evidence type="ECO:0000259" key="14">
    <source>
        <dbReference type="PROSITE" id="PS51384"/>
    </source>
</evidence>
<evidence type="ECO:0000256" key="2">
    <source>
        <dbReference type="ARBA" id="ARBA00006278"/>
    </source>
</evidence>
<feature type="region of interest" description="Disordered" evidence="11">
    <location>
        <begin position="504"/>
        <end position="525"/>
    </location>
</feature>
<dbReference type="Pfam" id="PF08022">
    <property type="entry name" value="FAD_binding_8"/>
    <property type="match status" value="2"/>
</dbReference>
<keyword evidence="9 12" id="KW-0472">Membrane</keyword>
<dbReference type="SFLD" id="SFLDG01168">
    <property type="entry name" value="Ferric_reductase_subgroup_(FRE"/>
    <property type="match status" value="1"/>
</dbReference>
<dbReference type="Proteomes" id="UP001338125">
    <property type="component" value="Unassembled WGS sequence"/>
</dbReference>
<dbReference type="Gene3D" id="3.40.50.80">
    <property type="entry name" value="Nucleotide-binding domain of ferredoxin-NADP reductase (FNR) module"/>
    <property type="match status" value="1"/>
</dbReference>
<evidence type="ECO:0000256" key="5">
    <source>
        <dbReference type="ARBA" id="ARBA00022982"/>
    </source>
</evidence>
<gene>
    <name evidence="15" type="ORF">PT974_03794</name>
</gene>
<evidence type="ECO:0000256" key="8">
    <source>
        <dbReference type="ARBA" id="ARBA00023065"/>
    </source>
</evidence>
<dbReference type="InterPro" id="IPR017927">
    <property type="entry name" value="FAD-bd_FR_type"/>
</dbReference>
<feature type="transmembrane region" description="Helical" evidence="12">
    <location>
        <begin position="411"/>
        <end position="429"/>
    </location>
</feature>
<feature type="signal peptide" evidence="13">
    <location>
        <begin position="1"/>
        <end position="19"/>
    </location>
</feature>
<feature type="compositionally biased region" description="Basic and acidic residues" evidence="11">
    <location>
        <begin position="509"/>
        <end position="520"/>
    </location>
</feature>
<dbReference type="InterPro" id="IPR013121">
    <property type="entry name" value="Fe_red_NAD-bd_6"/>
</dbReference>
<feature type="transmembrane region" description="Helical" evidence="12">
    <location>
        <begin position="275"/>
        <end position="299"/>
    </location>
</feature>
<proteinExistence type="inferred from homology"/>
<keyword evidence="3" id="KW-0813">Transport</keyword>
<dbReference type="SFLD" id="SFLDS00052">
    <property type="entry name" value="Ferric_Reductase_Domain"/>
    <property type="match status" value="1"/>
</dbReference>
<evidence type="ECO:0000256" key="11">
    <source>
        <dbReference type="SAM" id="MobiDB-lite"/>
    </source>
</evidence>
<sequence>MASRLAYLLCLLFAACALAAKPLGHQVCVASCYYSLLKVSYSGKNATDQAACTNPLRVSSTYLCVKENCHEVDIGPGIKWWAGACKKSQKVVNLDAYHKTTDNATVEYISTLPTVGLKSKTPLNTTAVPIKTTWEQVHRSLHTYDALRTYNLDIRWVVYGFWGLVVLLGTITHAWSFISLKRSSQPASNAEVSAGPKKGGLKSWLNANIFMAPTFNYHHHQTLGWFTIPLRFQSVVIAAYFVMHVIVLATHYTVFENNYYYKTNKGQVLRYLSDRLGHLMSASMPFVFLFGGRGNLLLFATGWSYRTFNIFHRWVSIILTIEGIIHGVAFSAYYVTEQGWEVYRENLKDDEIFWYGIIMLIAMGFAIFMALGPIRQRVYDFFKAAHIIFAAIFVAAYYQHVKTQFSGYYKVWAWASIGLWAGDYFLRLVRLLFMNYKSLLGQGIPALASYSEETGMIRLQVQPSMTTYKQTPGTYYYLYFPGWRIWESHPFTLAGRSVEVEELSSASDQSDRENDGEKRVQSPRVTEFSTQKGASYLTFMIRPRDGMTRRLRDSLLQEGASGQRRIRVLLEGPYGTPARFNNFDNVLFITGGSGVTTVLPYLRMFFEDGYNGGNVPNTKLAWVVRDEGFVRDVLANDLRRTESASSASSKLSMDFFVTTGGSQDSGNEKYIKDTRFKYERPDIESLVDNFVTRNHGRKAVFVCGPADMADQTRLAVIKQVKKGYSDVELFEEMFCW</sequence>
<evidence type="ECO:0000256" key="13">
    <source>
        <dbReference type="SAM" id="SignalP"/>
    </source>
</evidence>
<keyword evidence="8" id="KW-0406">Ion transport</keyword>
<keyword evidence="6 12" id="KW-1133">Transmembrane helix</keyword>
<keyword evidence="5" id="KW-0249">Electron transport</keyword>
<accession>A0ABR0SUH0</accession>
<feature type="domain" description="FAD-binding FR-type" evidence="14">
    <location>
        <begin position="434"/>
        <end position="580"/>
    </location>
</feature>
<evidence type="ECO:0000256" key="12">
    <source>
        <dbReference type="SAM" id="Phobius"/>
    </source>
</evidence>
<feature type="transmembrane region" description="Helical" evidence="12">
    <location>
        <begin position="311"/>
        <end position="332"/>
    </location>
</feature>
<dbReference type="InterPro" id="IPR039261">
    <property type="entry name" value="FNR_nucleotide-bd"/>
</dbReference>
<comment type="caution">
    <text evidence="15">The sequence shown here is derived from an EMBL/GenBank/DDBJ whole genome shotgun (WGS) entry which is preliminary data.</text>
</comment>
<protein>
    <submittedName>
        <fullName evidence="15">Ferric/cupric reductase transmembrane component B-like protein</fullName>
    </submittedName>
</protein>
<dbReference type="SUPFAM" id="SSF52343">
    <property type="entry name" value="Ferredoxin reductase-like, C-terminal NADP-linked domain"/>
    <property type="match status" value="1"/>
</dbReference>
<evidence type="ECO:0000313" key="15">
    <source>
        <dbReference type="EMBL" id="KAK5995390.1"/>
    </source>
</evidence>
<feature type="transmembrane region" description="Helical" evidence="12">
    <location>
        <begin position="235"/>
        <end position="255"/>
    </location>
</feature>
<dbReference type="Pfam" id="PF08030">
    <property type="entry name" value="NAD_binding_6"/>
    <property type="match status" value="1"/>
</dbReference>
<dbReference type="PANTHER" id="PTHR32361:SF9">
    <property type="entry name" value="FERRIC REDUCTASE TRANSMEMBRANE COMPONENT 3-RELATED"/>
    <property type="match status" value="1"/>
</dbReference>
<evidence type="ECO:0000256" key="10">
    <source>
        <dbReference type="ARBA" id="ARBA00023180"/>
    </source>
</evidence>
<comment type="subcellular location">
    <subcellularLocation>
        <location evidence="1">Membrane</location>
        <topology evidence="1">Multi-pass membrane protein</topology>
    </subcellularLocation>
</comment>
<comment type="similarity">
    <text evidence="2">Belongs to the ferric reductase (FRE) family.</text>
</comment>
<feature type="transmembrane region" description="Helical" evidence="12">
    <location>
        <begin position="156"/>
        <end position="178"/>
    </location>
</feature>
<keyword evidence="7" id="KW-0560">Oxidoreductase</keyword>
<organism evidence="15 16">
    <name type="scientific">Cladobotryum mycophilum</name>
    <dbReference type="NCBI Taxonomy" id="491253"/>
    <lineage>
        <taxon>Eukaryota</taxon>
        <taxon>Fungi</taxon>
        <taxon>Dikarya</taxon>
        <taxon>Ascomycota</taxon>
        <taxon>Pezizomycotina</taxon>
        <taxon>Sordariomycetes</taxon>
        <taxon>Hypocreomycetidae</taxon>
        <taxon>Hypocreales</taxon>
        <taxon>Hypocreaceae</taxon>
        <taxon>Cladobotryum</taxon>
    </lineage>
</organism>
<name>A0ABR0SUH0_9HYPO</name>
<evidence type="ECO:0000256" key="1">
    <source>
        <dbReference type="ARBA" id="ARBA00004141"/>
    </source>
</evidence>
<keyword evidence="4 12" id="KW-0812">Transmembrane</keyword>
<feature type="chain" id="PRO_5047206782" evidence="13">
    <location>
        <begin position="20"/>
        <end position="736"/>
    </location>
</feature>
<evidence type="ECO:0000256" key="6">
    <source>
        <dbReference type="ARBA" id="ARBA00022989"/>
    </source>
</evidence>
<dbReference type="PROSITE" id="PS51257">
    <property type="entry name" value="PROKAR_LIPOPROTEIN"/>
    <property type="match status" value="1"/>
</dbReference>
<keyword evidence="13" id="KW-0732">Signal</keyword>
<evidence type="ECO:0000256" key="4">
    <source>
        <dbReference type="ARBA" id="ARBA00022692"/>
    </source>
</evidence>
<keyword evidence="10" id="KW-0325">Glycoprotein</keyword>
<dbReference type="InterPro" id="IPR051410">
    <property type="entry name" value="Ferric/Cupric_Reductase"/>
</dbReference>
<feature type="transmembrane region" description="Helical" evidence="12">
    <location>
        <begin position="381"/>
        <end position="399"/>
    </location>
</feature>
<feature type="transmembrane region" description="Helical" evidence="12">
    <location>
        <begin position="352"/>
        <end position="374"/>
    </location>
</feature>